<gene>
    <name evidence="2" type="ORF">COX15_00130</name>
</gene>
<accession>A0A2H0AMH5</accession>
<organism evidence="2 3">
    <name type="scientific">Candidatus Colwellbacteria bacterium CG23_combo_of_CG06-09_8_20_14_all_42_19</name>
    <dbReference type="NCBI Taxonomy" id="1974541"/>
    <lineage>
        <taxon>Bacteria</taxon>
        <taxon>Candidatus Colwelliibacteriota</taxon>
    </lineage>
</organism>
<keyword evidence="1" id="KW-0812">Transmembrane</keyword>
<sequence length="61" mass="7142">MRRKLRPIGLWGYFIILIWIWGHGFVDLGSADLRDLGDLDLADLKIWGQPPFMIHWRHATG</sequence>
<dbReference type="EMBL" id="PCSK01000003">
    <property type="protein sequence ID" value="PIP46611.1"/>
    <property type="molecule type" value="Genomic_DNA"/>
</dbReference>
<feature type="transmembrane region" description="Helical" evidence="1">
    <location>
        <begin position="7"/>
        <end position="26"/>
    </location>
</feature>
<evidence type="ECO:0000256" key="1">
    <source>
        <dbReference type="SAM" id="Phobius"/>
    </source>
</evidence>
<keyword evidence="1" id="KW-0472">Membrane</keyword>
<proteinExistence type="predicted"/>
<dbReference type="Proteomes" id="UP000230007">
    <property type="component" value="Unassembled WGS sequence"/>
</dbReference>
<reference evidence="2 3" key="1">
    <citation type="submission" date="2017-09" db="EMBL/GenBank/DDBJ databases">
        <title>Depth-based differentiation of microbial function through sediment-hosted aquifers and enrichment of novel symbionts in the deep terrestrial subsurface.</title>
        <authorList>
            <person name="Probst A.J."/>
            <person name="Ladd B."/>
            <person name="Jarett J.K."/>
            <person name="Geller-Mcgrath D.E."/>
            <person name="Sieber C.M."/>
            <person name="Emerson J.B."/>
            <person name="Anantharaman K."/>
            <person name="Thomas B.C."/>
            <person name="Malmstrom R."/>
            <person name="Stieglmeier M."/>
            <person name="Klingl A."/>
            <person name="Woyke T."/>
            <person name="Ryan C.M."/>
            <person name="Banfield J.F."/>
        </authorList>
    </citation>
    <scope>NUCLEOTIDE SEQUENCE [LARGE SCALE GENOMIC DNA]</scope>
    <source>
        <strain evidence="2">CG23_combo_of_CG06-09_8_20_14_all_42_19</strain>
    </source>
</reference>
<evidence type="ECO:0000313" key="2">
    <source>
        <dbReference type="EMBL" id="PIP46611.1"/>
    </source>
</evidence>
<keyword evidence="1" id="KW-1133">Transmembrane helix</keyword>
<evidence type="ECO:0000313" key="3">
    <source>
        <dbReference type="Proteomes" id="UP000230007"/>
    </source>
</evidence>
<protein>
    <submittedName>
        <fullName evidence="2">Uncharacterized protein</fullName>
    </submittedName>
</protein>
<dbReference type="AlphaFoldDB" id="A0A2H0AMH5"/>
<comment type="caution">
    <text evidence="2">The sequence shown here is derived from an EMBL/GenBank/DDBJ whole genome shotgun (WGS) entry which is preliminary data.</text>
</comment>
<name>A0A2H0AMH5_9BACT</name>